<dbReference type="GO" id="GO:0004190">
    <property type="term" value="F:aspartic-type endopeptidase activity"/>
    <property type="evidence" value="ECO:0007669"/>
    <property type="project" value="UniProtKB-KW"/>
</dbReference>
<dbReference type="InterPro" id="IPR013103">
    <property type="entry name" value="RVT_2"/>
</dbReference>
<reference evidence="4 5" key="1">
    <citation type="submission" date="2024-04" db="EMBL/GenBank/DDBJ databases">
        <authorList>
            <person name="Fracassetti M."/>
        </authorList>
    </citation>
    <scope>NUCLEOTIDE SEQUENCE [LARGE SCALE GENOMIC DNA]</scope>
</reference>
<keyword evidence="1" id="KW-0378">Hydrolase</keyword>
<feature type="domain" description="Reverse transcriptase Ty1/copia-type" evidence="2">
    <location>
        <begin position="392"/>
        <end position="635"/>
    </location>
</feature>
<protein>
    <recommendedName>
        <fullName evidence="6">Reverse transcriptase Ty1/copia-type domain-containing protein</fullName>
    </recommendedName>
</protein>
<keyword evidence="5" id="KW-1185">Reference proteome</keyword>
<evidence type="ECO:0000313" key="5">
    <source>
        <dbReference type="Proteomes" id="UP001497516"/>
    </source>
</evidence>
<dbReference type="Pfam" id="PF22936">
    <property type="entry name" value="Pol_BBD"/>
    <property type="match status" value="1"/>
</dbReference>
<dbReference type="InterPro" id="IPR043502">
    <property type="entry name" value="DNA/RNA_pol_sf"/>
</dbReference>
<evidence type="ECO:0000256" key="1">
    <source>
        <dbReference type="ARBA" id="ARBA00022750"/>
    </source>
</evidence>
<evidence type="ECO:0008006" key="6">
    <source>
        <dbReference type="Google" id="ProtNLM"/>
    </source>
</evidence>
<accession>A0AAV2G470</accession>
<evidence type="ECO:0000313" key="4">
    <source>
        <dbReference type="EMBL" id="CAL1405439.1"/>
    </source>
</evidence>
<dbReference type="Pfam" id="PF14223">
    <property type="entry name" value="Retrotran_gag_2"/>
    <property type="match status" value="1"/>
</dbReference>
<proteinExistence type="predicted"/>
<dbReference type="PANTHER" id="PTHR35317">
    <property type="entry name" value="OS04G0629600 PROTEIN"/>
    <property type="match status" value="1"/>
</dbReference>
<sequence>MTEKSTFPIQFPHLTKTNYKKWCIRMRALLGSQDTWDIVEKGYEIPVEDSRLSPAEKEVLRKNRKSDQKALTLIRQCLDESMFDQIADATTAKEAWEILQKEMQGVEPVKKVRLQTLRRDFEAIKMKEGESVSDYTARVKSVVSKLKQYGEKIEETKVVEKILRSLLPKFDYVVVAMEEAKDVSKMTVDEVIGSLQAREERLNKRNEESSEQVLATKATTEEKEGARGGVQYRASNHMCGKRNMFVDMDESVKGNVVFGNSSKVPIKGRGTILIRLKNGSQQFISDVYYVPDMTSNILSLGQLMEKNYEVHMVNCQLELLNEKRQLLARVPMSKNRMFTLNIQTEMAKCLKACVKDNTWLWHLSEPVDVEEAMKDEKWRRAMDEEIGAIEKNKTWELVSLTENQKPIGVKWVFKAKKNAKGEVVRHKARFVAKGYSQRPGIDYNEVFAPVARMESIRMLISLAAQNGWKIHQMDVKSAFLNGYLEEDIYIEQPPGYIVEGQEDKVLKLKKALYGLKQTPRAWNMRIDNYFQQNGFNKCPHEHALYSKVQGGEILMVFLYVDDLVFTGNDPQMFEEFKKTMVREFEMTDIGLMSYYLGIEVSQKEEGIFISQSGFAQEVLKKFKMVNCNPVSTPAEPDNLYAVGLVSRYMEAPTMSHWNAAKRIMRYVKGDVDDRKSTTGFVFFLGDTAFTWSSKKQAIVTLSTCEAEYVVATSCACHVIWLRKLLKELNMTQEESTEIYVDNKYALALAKNPKPLKQDVFVKMRTLLGVTTN</sequence>
<dbReference type="AlphaFoldDB" id="A0AAV2G470"/>
<dbReference type="Pfam" id="PF07727">
    <property type="entry name" value="RVT_2"/>
    <property type="match status" value="1"/>
</dbReference>
<keyword evidence="1" id="KW-0645">Protease</keyword>
<keyword evidence="1" id="KW-0064">Aspartyl protease</keyword>
<dbReference type="InterPro" id="IPR054722">
    <property type="entry name" value="PolX-like_BBD"/>
</dbReference>
<name>A0AAV2G470_9ROSI</name>
<dbReference type="CDD" id="cd09272">
    <property type="entry name" value="RNase_HI_RT_Ty1"/>
    <property type="match status" value="1"/>
</dbReference>
<evidence type="ECO:0000259" key="2">
    <source>
        <dbReference type="Pfam" id="PF07727"/>
    </source>
</evidence>
<dbReference type="EMBL" id="OZ034821">
    <property type="protein sequence ID" value="CAL1405439.1"/>
    <property type="molecule type" value="Genomic_DNA"/>
</dbReference>
<dbReference type="PANTHER" id="PTHR35317:SF28">
    <property type="entry name" value="ZINC FINGER, CCHC-TYPE, RIBONUCLEASE H-LIKE DOMAIN, GAG-PRE-INTEGRASE DOMAIN PROTEIN-RELATED"/>
    <property type="match status" value="1"/>
</dbReference>
<organism evidence="4 5">
    <name type="scientific">Linum trigynum</name>
    <dbReference type="NCBI Taxonomy" id="586398"/>
    <lineage>
        <taxon>Eukaryota</taxon>
        <taxon>Viridiplantae</taxon>
        <taxon>Streptophyta</taxon>
        <taxon>Embryophyta</taxon>
        <taxon>Tracheophyta</taxon>
        <taxon>Spermatophyta</taxon>
        <taxon>Magnoliopsida</taxon>
        <taxon>eudicotyledons</taxon>
        <taxon>Gunneridae</taxon>
        <taxon>Pentapetalae</taxon>
        <taxon>rosids</taxon>
        <taxon>fabids</taxon>
        <taxon>Malpighiales</taxon>
        <taxon>Linaceae</taxon>
        <taxon>Linum</taxon>
    </lineage>
</organism>
<feature type="domain" description="Retrovirus-related Pol polyprotein from transposon TNT 1-94-like beta-barrel" evidence="3">
    <location>
        <begin position="234"/>
        <end position="308"/>
    </location>
</feature>
<evidence type="ECO:0000259" key="3">
    <source>
        <dbReference type="Pfam" id="PF22936"/>
    </source>
</evidence>
<gene>
    <name evidence="4" type="ORF">LTRI10_LOCUS45225</name>
</gene>
<dbReference type="Proteomes" id="UP001497516">
    <property type="component" value="Chromosome 8"/>
</dbReference>
<dbReference type="SUPFAM" id="SSF56672">
    <property type="entry name" value="DNA/RNA polymerases"/>
    <property type="match status" value="1"/>
</dbReference>